<dbReference type="InterPro" id="IPR009476">
    <property type="entry name" value="DUF1097"/>
</dbReference>
<accession>A0ABY5LPQ0</accession>
<dbReference type="Proteomes" id="UP001058602">
    <property type="component" value="Chromosome 2"/>
</dbReference>
<feature type="transmembrane region" description="Helical" evidence="1">
    <location>
        <begin position="32"/>
        <end position="47"/>
    </location>
</feature>
<dbReference type="EMBL" id="CP102097">
    <property type="protein sequence ID" value="UUM33115.1"/>
    <property type="molecule type" value="Genomic_DNA"/>
</dbReference>
<proteinExistence type="predicted"/>
<feature type="transmembrane region" description="Helical" evidence="1">
    <location>
        <begin position="82"/>
        <end position="98"/>
    </location>
</feature>
<feature type="transmembrane region" description="Helical" evidence="1">
    <location>
        <begin position="59"/>
        <end position="76"/>
    </location>
</feature>
<keyword evidence="3" id="KW-1185">Reference proteome</keyword>
<dbReference type="RefSeq" id="WP_257086812.1">
    <property type="nucleotide sequence ID" value="NZ_CP102097.1"/>
</dbReference>
<keyword evidence="1" id="KW-0472">Membrane</keyword>
<keyword evidence="1" id="KW-1133">Transmembrane helix</keyword>
<gene>
    <name evidence="2" type="ORF">NP165_16345</name>
</gene>
<evidence type="ECO:0000256" key="1">
    <source>
        <dbReference type="SAM" id="Phobius"/>
    </source>
</evidence>
<evidence type="ECO:0000313" key="2">
    <source>
        <dbReference type="EMBL" id="UUM33115.1"/>
    </source>
</evidence>
<organism evidence="2 3">
    <name type="scientific">Vibrio japonicus</name>
    <dbReference type="NCBI Taxonomy" id="1824638"/>
    <lineage>
        <taxon>Bacteria</taxon>
        <taxon>Pseudomonadati</taxon>
        <taxon>Pseudomonadota</taxon>
        <taxon>Gammaproteobacteria</taxon>
        <taxon>Vibrionales</taxon>
        <taxon>Vibrionaceae</taxon>
        <taxon>Vibrio</taxon>
    </lineage>
</organism>
<feature type="transmembrane region" description="Helical" evidence="1">
    <location>
        <begin position="105"/>
        <end position="123"/>
    </location>
</feature>
<sequence length="166" mass="18135">MNTPDRTLLISLALTTGLLSGAWVWLSEQLQLISWVGFLGCTTYFSIPRQGLLGLIRSMAANVSGVLWATCASLFTLFSDPLYSAVIGTGLVSFVMCIQSRLRLLCYVPGSFIGASALFGAQAEEVEVIATLCLGGVMGFMMQSSGQLLVDLYLRLTRRYKQERVY</sequence>
<keyword evidence="1" id="KW-0812">Transmembrane</keyword>
<evidence type="ECO:0000313" key="3">
    <source>
        <dbReference type="Proteomes" id="UP001058602"/>
    </source>
</evidence>
<feature type="transmembrane region" description="Helical" evidence="1">
    <location>
        <begin position="129"/>
        <end position="154"/>
    </location>
</feature>
<protein>
    <submittedName>
        <fullName evidence="2">DUF1097 domain-containing protein</fullName>
    </submittedName>
</protein>
<name>A0ABY5LPQ0_9VIBR</name>
<dbReference type="Pfam" id="PF06496">
    <property type="entry name" value="DUF1097"/>
    <property type="match status" value="1"/>
</dbReference>
<reference evidence="2" key="1">
    <citation type="submission" date="2022-07" db="EMBL/GenBank/DDBJ databases">
        <title>Complete genome of Vibrio japonicus strain JCM 31412T and phylogenomic assessment of the Nereis clade of the genus Vibrio.</title>
        <authorList>
            <person name="Shlafstein M.D."/>
            <person name="Emsley S.A."/>
            <person name="Ushijima B."/>
            <person name="Videau P."/>
            <person name="Saw J.H."/>
        </authorList>
    </citation>
    <scope>NUCLEOTIDE SEQUENCE</scope>
    <source>
        <strain evidence="2">JCM 31412</strain>
    </source>
</reference>
<feature type="transmembrane region" description="Helical" evidence="1">
    <location>
        <begin position="7"/>
        <end position="26"/>
    </location>
</feature>